<dbReference type="PROSITE" id="PS50048">
    <property type="entry name" value="ZN2_CY6_FUNGAL_2"/>
    <property type="match status" value="1"/>
</dbReference>
<evidence type="ECO:0000313" key="9">
    <source>
        <dbReference type="Proteomes" id="UP000660729"/>
    </source>
</evidence>
<dbReference type="InterPro" id="IPR036864">
    <property type="entry name" value="Zn2-C6_fun-type_DNA-bd_sf"/>
</dbReference>
<dbReference type="Gene3D" id="4.10.240.10">
    <property type="entry name" value="Zn(2)-C6 fungal-type DNA-binding domain"/>
    <property type="match status" value="1"/>
</dbReference>
<comment type="subcellular location">
    <subcellularLocation>
        <location evidence="1">Nucleus</location>
    </subcellularLocation>
</comment>
<dbReference type="InterPro" id="IPR001138">
    <property type="entry name" value="Zn2Cys6_DnaBD"/>
</dbReference>
<accession>A0A8H6RT07</accession>
<evidence type="ECO:0000256" key="5">
    <source>
        <dbReference type="ARBA" id="ARBA00023242"/>
    </source>
</evidence>
<keyword evidence="2" id="KW-0479">Metal-binding</keyword>
<gene>
    <name evidence="8" type="ORF">HII31_01721</name>
</gene>
<keyword evidence="3" id="KW-0805">Transcription regulation</keyword>
<dbReference type="Pfam" id="PF04082">
    <property type="entry name" value="Fungal_trans"/>
    <property type="match status" value="1"/>
</dbReference>
<dbReference type="SMART" id="SM00906">
    <property type="entry name" value="Fungal_trans"/>
    <property type="match status" value="1"/>
</dbReference>
<feature type="domain" description="Zn(2)-C6 fungal-type" evidence="7">
    <location>
        <begin position="16"/>
        <end position="46"/>
    </location>
</feature>
<dbReference type="PROSITE" id="PS00463">
    <property type="entry name" value="ZN2_CY6_FUNGAL_1"/>
    <property type="match status" value="1"/>
</dbReference>
<dbReference type="PANTHER" id="PTHR47338:SF4">
    <property type="entry name" value="ZN(II)2CYS6 TRANSCRIPTION FACTOR (EUROFUNG)"/>
    <property type="match status" value="1"/>
</dbReference>
<feature type="compositionally biased region" description="Low complexity" evidence="6">
    <location>
        <begin position="602"/>
        <end position="614"/>
    </location>
</feature>
<evidence type="ECO:0000256" key="1">
    <source>
        <dbReference type="ARBA" id="ARBA00004123"/>
    </source>
</evidence>
<comment type="caution">
    <text evidence="8">The sequence shown here is derived from an EMBL/GenBank/DDBJ whole genome shotgun (WGS) entry which is preliminary data.</text>
</comment>
<dbReference type="CDD" id="cd00067">
    <property type="entry name" value="GAL4"/>
    <property type="match status" value="1"/>
</dbReference>
<dbReference type="SUPFAM" id="SSF57701">
    <property type="entry name" value="Zn2/Cys6 DNA-binding domain"/>
    <property type="match status" value="1"/>
</dbReference>
<feature type="region of interest" description="Disordered" evidence="6">
    <location>
        <begin position="602"/>
        <end position="664"/>
    </location>
</feature>
<keyword evidence="9" id="KW-1185">Reference proteome</keyword>
<evidence type="ECO:0000313" key="8">
    <source>
        <dbReference type="EMBL" id="KAF7196803.1"/>
    </source>
</evidence>
<dbReference type="GO" id="GO:0005634">
    <property type="term" value="C:nucleus"/>
    <property type="evidence" value="ECO:0007669"/>
    <property type="project" value="UniProtKB-SubCell"/>
</dbReference>
<protein>
    <submittedName>
        <fullName evidence="8">Putative transcriptional regulatory protein</fullName>
    </submittedName>
</protein>
<reference evidence="8" key="1">
    <citation type="submission" date="2020-04" db="EMBL/GenBank/DDBJ databases">
        <title>Draft genome resource of the tomato pathogen Pseudocercospora fuligena.</title>
        <authorList>
            <person name="Zaccaron A."/>
        </authorList>
    </citation>
    <scope>NUCLEOTIDE SEQUENCE</scope>
    <source>
        <strain evidence="8">PF001</strain>
    </source>
</reference>
<dbReference type="InterPro" id="IPR007219">
    <property type="entry name" value="XnlR_reg_dom"/>
</dbReference>
<name>A0A8H6RT07_9PEZI</name>
<dbReference type="PANTHER" id="PTHR47338">
    <property type="entry name" value="ZN(II)2CYS6 TRANSCRIPTION FACTOR (EUROFUNG)-RELATED"/>
    <property type="match status" value="1"/>
</dbReference>
<keyword evidence="4" id="KW-0804">Transcription</keyword>
<dbReference type="Pfam" id="PF00172">
    <property type="entry name" value="Zn_clus"/>
    <property type="match status" value="1"/>
</dbReference>
<dbReference type="Proteomes" id="UP000660729">
    <property type="component" value="Unassembled WGS sequence"/>
</dbReference>
<dbReference type="GO" id="GO:0006351">
    <property type="term" value="P:DNA-templated transcription"/>
    <property type="evidence" value="ECO:0007669"/>
    <property type="project" value="InterPro"/>
</dbReference>
<dbReference type="GO" id="GO:0003677">
    <property type="term" value="F:DNA binding"/>
    <property type="evidence" value="ECO:0007669"/>
    <property type="project" value="InterPro"/>
</dbReference>
<keyword evidence="5" id="KW-0539">Nucleus</keyword>
<proteinExistence type="predicted"/>
<dbReference type="InterPro" id="IPR050815">
    <property type="entry name" value="TF_fung"/>
</dbReference>
<feature type="compositionally biased region" description="Polar residues" evidence="6">
    <location>
        <begin position="629"/>
        <end position="639"/>
    </location>
</feature>
<dbReference type="GO" id="GO:0008270">
    <property type="term" value="F:zinc ion binding"/>
    <property type="evidence" value="ECO:0007669"/>
    <property type="project" value="InterPro"/>
</dbReference>
<evidence type="ECO:0000256" key="3">
    <source>
        <dbReference type="ARBA" id="ARBA00023015"/>
    </source>
</evidence>
<sequence>MDDNNENRGIKRIRQACQNCRRKKTRCSGERPICSFCARLGQECRYDPSDDYRNGHNNSQPDTDELAARIAMLESRLVQMSSGPSFPGPNGNYGNSYAIDTSDDGTIQNGIPSTSRFGAMPPPTARRRAASVVGPELMRAVSSGRPSDGKRPSQPNLVCIEVKDKQKTSPSSATLPASPAAATAGWPVPLSTQLTAADVYFEHAHNQPYCYFAEKPFRRRLADGLVPPHLVFAVLATAARFSDDPSLRGSEYDMTDVYAKAAWSDILARSLATDDALAVHLVQTTNLLAAADFTGGRMRQAWIKVGLAVRFAQELHMMMEPDQSMTPVEREEWRRVFWSVYLLDRLVSCGRHRPMVFRDEDCQIALPSTELAFRAGRVEPQWTLQQVLDGTQLPDSFRPDYFCLTILVASCVGRAARYMLHQRGNDQYPPWNSKSDFASTSSALLTVETYIYTENITIADWVRTKLVVNGAIDQQRAGHFLFSRMLFHLAHILLNHPFLMRERLKGLNRPTPQSFLREALRRCQTHAEALTTTVEESRAAGCLAEASFMEILTNIMGTAKASSWLISPVIDNSGLDDPSFDNALWWHALDYSALCDVKRSASASPESSGSAMEANVQEEQVETHPQPPQMHSNLDQHYNGTEDAEPGASVDSNQDPTLGAFSPGKDFDWNAFMSSQAVEPDPNQPPNADMLWDFMLEENNDVPSAPMGYGSPFWKNLTPPQHV</sequence>
<dbReference type="GO" id="GO:0000981">
    <property type="term" value="F:DNA-binding transcription factor activity, RNA polymerase II-specific"/>
    <property type="evidence" value="ECO:0007669"/>
    <property type="project" value="InterPro"/>
</dbReference>
<feature type="region of interest" description="Disordered" evidence="6">
    <location>
        <begin position="113"/>
        <end position="132"/>
    </location>
</feature>
<dbReference type="AlphaFoldDB" id="A0A8H6RT07"/>
<evidence type="ECO:0000259" key="7">
    <source>
        <dbReference type="PROSITE" id="PS50048"/>
    </source>
</evidence>
<dbReference type="EMBL" id="JABCIY010000022">
    <property type="protein sequence ID" value="KAF7196803.1"/>
    <property type="molecule type" value="Genomic_DNA"/>
</dbReference>
<evidence type="ECO:0000256" key="6">
    <source>
        <dbReference type="SAM" id="MobiDB-lite"/>
    </source>
</evidence>
<evidence type="ECO:0000256" key="4">
    <source>
        <dbReference type="ARBA" id="ARBA00023163"/>
    </source>
</evidence>
<organism evidence="8 9">
    <name type="scientific">Pseudocercospora fuligena</name>
    <dbReference type="NCBI Taxonomy" id="685502"/>
    <lineage>
        <taxon>Eukaryota</taxon>
        <taxon>Fungi</taxon>
        <taxon>Dikarya</taxon>
        <taxon>Ascomycota</taxon>
        <taxon>Pezizomycotina</taxon>
        <taxon>Dothideomycetes</taxon>
        <taxon>Dothideomycetidae</taxon>
        <taxon>Mycosphaerellales</taxon>
        <taxon>Mycosphaerellaceae</taxon>
        <taxon>Pseudocercospora</taxon>
    </lineage>
</organism>
<dbReference type="OrthoDB" id="3646551at2759"/>
<evidence type="ECO:0000256" key="2">
    <source>
        <dbReference type="ARBA" id="ARBA00022723"/>
    </source>
</evidence>
<dbReference type="SMART" id="SM00066">
    <property type="entry name" value="GAL4"/>
    <property type="match status" value="1"/>
</dbReference>
<dbReference type="CDD" id="cd12148">
    <property type="entry name" value="fungal_TF_MHR"/>
    <property type="match status" value="1"/>
</dbReference>